<name>A0A857LN16_9ACTN</name>
<keyword evidence="2 4" id="KW-0560">Oxidoreductase</keyword>
<organism evidence="5">
    <name type="scientific">Gordonia amarae</name>
    <dbReference type="NCBI Taxonomy" id="36821"/>
    <lineage>
        <taxon>Bacteria</taxon>
        <taxon>Bacillati</taxon>
        <taxon>Actinomycetota</taxon>
        <taxon>Actinomycetes</taxon>
        <taxon>Mycobacteriales</taxon>
        <taxon>Gordoniaceae</taxon>
        <taxon>Gordonia</taxon>
    </lineage>
</organism>
<dbReference type="Pfam" id="PF00171">
    <property type="entry name" value="Aldedh"/>
    <property type="match status" value="1"/>
</dbReference>
<dbReference type="InterPro" id="IPR016163">
    <property type="entry name" value="Ald_DH_C"/>
</dbReference>
<dbReference type="RefSeq" id="WP_005181480.1">
    <property type="nucleotide sequence ID" value="NZ_CP045804.1"/>
</dbReference>
<gene>
    <name evidence="5" type="ORF">GII30_12990</name>
</gene>
<dbReference type="SUPFAM" id="SSF53720">
    <property type="entry name" value="ALDH-like"/>
    <property type="match status" value="1"/>
</dbReference>
<dbReference type="FunFam" id="3.40.309.10:FF:000012">
    <property type="entry name" value="Betaine aldehyde dehydrogenase"/>
    <property type="match status" value="1"/>
</dbReference>
<evidence type="ECO:0000256" key="3">
    <source>
        <dbReference type="PROSITE-ProRule" id="PRU10007"/>
    </source>
</evidence>
<feature type="active site" evidence="3">
    <location>
        <position position="268"/>
    </location>
</feature>
<accession>A0A857LN16</accession>
<dbReference type="EMBL" id="CP045810">
    <property type="protein sequence ID" value="QHN39951.1"/>
    <property type="molecule type" value="Genomic_DNA"/>
</dbReference>
<dbReference type="InterPro" id="IPR016161">
    <property type="entry name" value="Ald_DH/histidinol_DH"/>
</dbReference>
<evidence type="ECO:0000256" key="1">
    <source>
        <dbReference type="ARBA" id="ARBA00009986"/>
    </source>
</evidence>
<dbReference type="PANTHER" id="PTHR11699">
    <property type="entry name" value="ALDEHYDE DEHYDROGENASE-RELATED"/>
    <property type="match status" value="1"/>
</dbReference>
<protein>
    <submittedName>
        <fullName evidence="5">Aldehyde dehydrogenase family protein</fullName>
    </submittedName>
</protein>
<dbReference type="InterPro" id="IPR016162">
    <property type="entry name" value="Ald_DH_N"/>
</dbReference>
<dbReference type="InterPro" id="IPR016160">
    <property type="entry name" value="Ald_DH_CS_CYS"/>
</dbReference>
<dbReference type="GO" id="GO:0016620">
    <property type="term" value="F:oxidoreductase activity, acting on the aldehyde or oxo group of donors, NAD or NADP as acceptor"/>
    <property type="evidence" value="ECO:0007669"/>
    <property type="project" value="InterPro"/>
</dbReference>
<dbReference type="InterPro" id="IPR015590">
    <property type="entry name" value="Aldehyde_DH_dom"/>
</dbReference>
<evidence type="ECO:0000256" key="2">
    <source>
        <dbReference type="ARBA" id="ARBA00023002"/>
    </source>
</evidence>
<comment type="similarity">
    <text evidence="1 4">Belongs to the aldehyde dehydrogenase family.</text>
</comment>
<dbReference type="AlphaFoldDB" id="A0A857LN16"/>
<dbReference type="FunFam" id="3.40.605.10:FF:000001">
    <property type="entry name" value="Aldehyde dehydrogenase 1"/>
    <property type="match status" value="1"/>
</dbReference>
<sequence length="497" mass="51349">MTDPTELTVDDWHGRAAEATFPTRAYIGGHWVPAASGQTFTVINPATGEPLAEVAAGDADDIDAAVAAATATFADWSALSAGARGSLLCRFADLITEHADELALLVTLEMGKPISDAINVEVAGAAAVFRYYGEVIDKIPGELPPTADGSVAMVRRVPLGVIGAVVPWNFPLDIAAWKVAPALAAGNTVVLKPAEESPLSVLRMAELAVEAGLPPGVFNVVPGLGATAGRALGLHPGVACLTFTGSTAVGKMFLSYSGDSNMKQVWLECGGKSPNLVFADCDDLDKAAEMACFGIFGNSGEVCSANSRLLVQREIADEFVAKVVERAAHYYPGDPLDPATTAGPIVSGKQLDQILRYAQVGAADGQVALGGKRVGETGYFMEPTVVTGLAVDSAVVTEEIFGPVLAVIVFDTEEEAVALANDTPYGLAASVWTSNLNRALRVSDALHAGTVSVNTVDALSMGTPFGGFGASGFGPDLSVHAIDKFTGLKTTWIAKGD</sequence>
<reference evidence="5" key="1">
    <citation type="journal article" date="2021" name="Nat. Microbiol.">
        <title>Cocultivation of an ultrasmall environmental parasitic bacterium with lytic ability against bacteria associated with wastewater foams.</title>
        <authorList>
            <person name="Batinovic S."/>
            <person name="Rose J.J.A."/>
            <person name="Ratcliffe J."/>
            <person name="Seviour R.J."/>
            <person name="Petrovski S."/>
        </authorList>
    </citation>
    <scope>NUCLEOTIDE SEQUENCE</scope>
    <source>
        <strain evidence="5">CON44</strain>
    </source>
</reference>
<dbReference type="InterPro" id="IPR029510">
    <property type="entry name" value="Ald_DH_CS_GLU"/>
</dbReference>
<dbReference type="PROSITE" id="PS00687">
    <property type="entry name" value="ALDEHYDE_DEHYDR_GLU"/>
    <property type="match status" value="1"/>
</dbReference>
<evidence type="ECO:0000256" key="4">
    <source>
        <dbReference type="RuleBase" id="RU003345"/>
    </source>
</evidence>
<dbReference type="PROSITE" id="PS00070">
    <property type="entry name" value="ALDEHYDE_DEHYDR_CYS"/>
    <property type="match status" value="1"/>
</dbReference>
<dbReference type="Gene3D" id="3.40.309.10">
    <property type="entry name" value="Aldehyde Dehydrogenase, Chain A, domain 2"/>
    <property type="match status" value="1"/>
</dbReference>
<evidence type="ECO:0000313" key="5">
    <source>
        <dbReference type="EMBL" id="QHN39951.1"/>
    </source>
</evidence>
<dbReference type="Gene3D" id="3.40.605.10">
    <property type="entry name" value="Aldehyde Dehydrogenase, Chain A, domain 1"/>
    <property type="match status" value="1"/>
</dbReference>
<proteinExistence type="inferred from homology"/>